<dbReference type="Gene3D" id="2.10.70.10">
    <property type="entry name" value="Complement Module, domain 1"/>
    <property type="match status" value="9"/>
</dbReference>
<feature type="disulfide bond" evidence="5">
    <location>
        <begin position="380"/>
        <end position="407"/>
    </location>
</feature>
<gene>
    <name evidence="7" type="ORF">TCLT_LOCUS10087</name>
</gene>
<organism evidence="9">
    <name type="scientific">Thelazia callipaeda</name>
    <name type="common">Oriental eyeworm</name>
    <name type="synonym">Parasitic nematode</name>
    <dbReference type="NCBI Taxonomy" id="103827"/>
    <lineage>
        <taxon>Eukaryota</taxon>
        <taxon>Metazoa</taxon>
        <taxon>Ecdysozoa</taxon>
        <taxon>Nematoda</taxon>
        <taxon>Chromadorea</taxon>
        <taxon>Rhabditida</taxon>
        <taxon>Spirurina</taxon>
        <taxon>Spiruromorpha</taxon>
        <taxon>Thelazioidea</taxon>
        <taxon>Thelaziidae</taxon>
        <taxon>Thelazia</taxon>
    </lineage>
</organism>
<evidence type="ECO:0000313" key="9">
    <source>
        <dbReference type="WBParaSite" id="TCLT_0001009801-mRNA-1"/>
    </source>
</evidence>
<dbReference type="Pfam" id="PF00084">
    <property type="entry name" value="Sushi"/>
    <property type="match status" value="5"/>
</dbReference>
<evidence type="ECO:0000313" key="7">
    <source>
        <dbReference type="EMBL" id="VDN07763.1"/>
    </source>
</evidence>
<protein>
    <submittedName>
        <fullName evidence="9">Sushi domain-containing protein</fullName>
    </submittedName>
</protein>
<reference evidence="9" key="1">
    <citation type="submission" date="2016-04" db="UniProtKB">
        <authorList>
            <consortium name="WormBaseParasite"/>
        </authorList>
    </citation>
    <scope>IDENTIFICATION</scope>
</reference>
<dbReference type="PANTHER" id="PTHR45785">
    <property type="entry name" value="COMPLEMENT FACTOR H-RELATED"/>
    <property type="match status" value="1"/>
</dbReference>
<dbReference type="AlphaFoldDB" id="A0A158RD45"/>
<evidence type="ECO:0000256" key="5">
    <source>
        <dbReference type="PROSITE-ProRule" id="PRU00302"/>
    </source>
</evidence>
<dbReference type="CDD" id="cd00033">
    <property type="entry name" value="CCP"/>
    <property type="match status" value="9"/>
</dbReference>
<feature type="domain" description="Sushi" evidence="6">
    <location>
        <begin position="153"/>
        <end position="216"/>
    </location>
</feature>
<dbReference type="STRING" id="103827.A0A158RD45"/>
<reference evidence="7 8" key="2">
    <citation type="submission" date="2018-11" db="EMBL/GenBank/DDBJ databases">
        <authorList>
            <consortium name="Pathogen Informatics"/>
        </authorList>
    </citation>
    <scope>NUCLEOTIDE SEQUENCE [LARGE SCALE GENOMIC DNA]</scope>
</reference>
<dbReference type="EMBL" id="UYYF01004971">
    <property type="protein sequence ID" value="VDN07763.1"/>
    <property type="molecule type" value="Genomic_DNA"/>
</dbReference>
<feature type="domain" description="Sushi" evidence="6">
    <location>
        <begin position="344"/>
        <end position="409"/>
    </location>
</feature>
<dbReference type="InterPro" id="IPR051503">
    <property type="entry name" value="ComplSys_Reg/VirEntry_Med"/>
</dbReference>
<evidence type="ECO:0000256" key="2">
    <source>
        <dbReference type="ARBA" id="ARBA00022659"/>
    </source>
</evidence>
<proteinExistence type="predicted"/>
<dbReference type="SUPFAM" id="SSF57535">
    <property type="entry name" value="Complement control module/SCR domain"/>
    <property type="match status" value="9"/>
</dbReference>
<evidence type="ECO:0000259" key="6">
    <source>
        <dbReference type="PROSITE" id="PS50923"/>
    </source>
</evidence>
<dbReference type="InterPro" id="IPR035976">
    <property type="entry name" value="Sushi/SCR/CCP_sf"/>
</dbReference>
<sequence length="895" mass="93956">MHSKIYRIGSHQLKQEYSSNLDSDEIFLNSGIPTACPIHCTLKLSTNLRSTDDTGMVLHQENVGSTPAGYVDVSGPQGYYCARSVGDCGAFAPIYRHKNETQLMSRYAYSFRADSLFEGYVRELNPICYGWKDDSKTVNEDFTLTNSIFSNSTDCGPIPPVPNGKLIYKPASSTLFAMGSVATLSCNDGFKPSINSKIVCITGSWYPMEMLDGCSPLPAHENGHILYSQHGTNTFPSGTLAYLICNGHYRSISTRQARCVRGQWSTRELGTCQLITKTTCPTLSTSQNGEVKYVMGSKDNITLGTVAELECYPEYIIDGVDALICEPSGWTPAQNLGTCVKGTRPCPPALPLVLNGQISFSNEPNTLGTYVSGTVAVVRCNTGYTINGAFLSTCEDSMWQPPNLGTCVAVPGIVPVRNGNPCPFMLRTPLAGMITYSRGGTFGSFPSGTTATLDCIQGFPEGPTLAVCDNGSWIPHEMGTCSPLILQNALSTTNSVSANLNSCLSDYPSPSNGIVVYSNGAVRPPYPPLVRANIRCSPGYIPTGTALAICQNGTWIPEVPTKCIQSKKTTGSGAHGTVLSPFVTSLEVTPLAGGVLDLPCSASLVTPVNGYVTYSTGSTFGPFPTGTVGKLTCQAGFIPAGVTSSTCLSGIWSPPMNGQCILPSSRILGAPLGSTTGILGLPCAPLVPPVNGQISYSNGLELGPFPSGTIATVFCNPDYTTVGTTTAACTDGTFIPPVLTQCLAASLIGLGEMPCAPLPEPPNGVLTYSGVAGAIYNSGSTATLICNLGFIPSGPTETICKNGQWIPTLGYCQQSIFGLSTGLLSATTQCLFELPVVANGRIQYSTGSVLAPYDSGTTASLICNFGSTPIGATLSVCTNGVWNPPVLGQCPLNGR</sequence>
<evidence type="ECO:0000256" key="3">
    <source>
        <dbReference type="ARBA" id="ARBA00022729"/>
    </source>
</evidence>
<dbReference type="OMA" id="DWCPEPP"/>
<feature type="domain" description="Sushi" evidence="6">
    <location>
        <begin position="278"/>
        <end position="341"/>
    </location>
</feature>
<keyword evidence="3" id="KW-0732">Signal</keyword>
<dbReference type="OrthoDB" id="6480633at2759"/>
<dbReference type="InterPro" id="IPR000436">
    <property type="entry name" value="Sushi_SCR_CCP_dom"/>
</dbReference>
<evidence type="ECO:0000313" key="8">
    <source>
        <dbReference type="Proteomes" id="UP000276776"/>
    </source>
</evidence>
<keyword evidence="2 5" id="KW-0768">Sushi</keyword>
<accession>A0A158RD45</accession>
<evidence type="ECO:0000256" key="4">
    <source>
        <dbReference type="ARBA" id="ARBA00023157"/>
    </source>
</evidence>
<dbReference type="Proteomes" id="UP000276776">
    <property type="component" value="Unassembled WGS sequence"/>
</dbReference>
<evidence type="ECO:0000256" key="1">
    <source>
        <dbReference type="ARBA" id="ARBA00004328"/>
    </source>
</evidence>
<dbReference type="PROSITE" id="PS50923">
    <property type="entry name" value="SUSHI"/>
    <property type="match status" value="4"/>
</dbReference>
<name>A0A158RD45_THECL</name>
<dbReference type="PANTHER" id="PTHR45785:SF2">
    <property type="entry name" value="COMPLEMENT FACTOR H-RELATED"/>
    <property type="match status" value="1"/>
</dbReference>
<comment type="caution">
    <text evidence="5">Lacks conserved residue(s) required for the propagation of feature annotation.</text>
</comment>
<keyword evidence="4 5" id="KW-1015">Disulfide bond</keyword>
<keyword evidence="8" id="KW-1185">Reference proteome</keyword>
<comment type="subcellular location">
    <subcellularLocation>
        <location evidence="1">Virion</location>
    </subcellularLocation>
</comment>
<feature type="domain" description="Sushi" evidence="6">
    <location>
        <begin position="753"/>
        <end position="814"/>
    </location>
</feature>
<dbReference type="WBParaSite" id="TCLT_0001009801-mRNA-1">
    <property type="protein sequence ID" value="TCLT_0001009801-mRNA-1"/>
    <property type="gene ID" value="TCLT_0001009801"/>
</dbReference>
<dbReference type="SMART" id="SM00032">
    <property type="entry name" value="CCP"/>
    <property type="match status" value="10"/>
</dbReference>